<evidence type="ECO:0000313" key="2">
    <source>
        <dbReference type="EnsemblPlants" id="cds.evm.model.01.2002"/>
    </source>
</evidence>
<reference evidence="2" key="2">
    <citation type="submission" date="2021-03" db="UniProtKB">
        <authorList>
            <consortium name="EnsemblPlants"/>
        </authorList>
    </citation>
    <scope>IDENTIFICATION</scope>
</reference>
<protein>
    <submittedName>
        <fullName evidence="2">Uncharacterized protein</fullName>
    </submittedName>
</protein>
<proteinExistence type="predicted"/>
<dbReference type="Proteomes" id="UP000596661">
    <property type="component" value="Chromosome 1"/>
</dbReference>
<reference evidence="2" key="1">
    <citation type="submission" date="2018-11" db="EMBL/GenBank/DDBJ databases">
        <authorList>
            <person name="Grassa J C."/>
        </authorList>
    </citation>
    <scope>NUCLEOTIDE SEQUENCE [LARGE SCALE GENOMIC DNA]</scope>
</reference>
<dbReference type="AlphaFoldDB" id="A0A803NJC8"/>
<feature type="region of interest" description="Disordered" evidence="1">
    <location>
        <begin position="111"/>
        <end position="137"/>
    </location>
</feature>
<evidence type="ECO:0000256" key="1">
    <source>
        <dbReference type="SAM" id="MobiDB-lite"/>
    </source>
</evidence>
<name>A0A803NJC8_CANSA</name>
<dbReference type="Gramene" id="evm.model.01.2002">
    <property type="protein sequence ID" value="cds.evm.model.01.2002"/>
    <property type="gene ID" value="evm.TU.01.2002"/>
</dbReference>
<dbReference type="EMBL" id="UZAU01000056">
    <property type="status" value="NOT_ANNOTATED_CDS"/>
    <property type="molecule type" value="Genomic_DNA"/>
</dbReference>
<sequence length="179" mass="18860">MKHGGRARRCLFSNSTSGTYLVESYASSLRLSEIYSPIGLKFPSFLPGLGSDTRLRFGSEVGVEVQGSGLGSKSKSVFEAEAEVGAGSRATSEVYDSHPGLGLRMRAGVTKRTGPRYGSRDEVEGRGSGPGFESGVESGVQIWDRGRGWVRSLSSGPRPRPGLGLGAGTGTGFRSEVRV</sequence>
<feature type="region of interest" description="Disordered" evidence="1">
    <location>
        <begin position="152"/>
        <end position="179"/>
    </location>
</feature>
<accession>A0A803NJC8</accession>
<keyword evidence="3" id="KW-1185">Reference proteome</keyword>
<dbReference type="EnsemblPlants" id="evm.model.01.2002">
    <property type="protein sequence ID" value="cds.evm.model.01.2002"/>
    <property type="gene ID" value="evm.TU.01.2002"/>
</dbReference>
<organism evidence="2 3">
    <name type="scientific">Cannabis sativa</name>
    <name type="common">Hemp</name>
    <name type="synonym">Marijuana</name>
    <dbReference type="NCBI Taxonomy" id="3483"/>
    <lineage>
        <taxon>Eukaryota</taxon>
        <taxon>Viridiplantae</taxon>
        <taxon>Streptophyta</taxon>
        <taxon>Embryophyta</taxon>
        <taxon>Tracheophyta</taxon>
        <taxon>Spermatophyta</taxon>
        <taxon>Magnoliopsida</taxon>
        <taxon>eudicotyledons</taxon>
        <taxon>Gunneridae</taxon>
        <taxon>Pentapetalae</taxon>
        <taxon>rosids</taxon>
        <taxon>fabids</taxon>
        <taxon>Rosales</taxon>
        <taxon>Cannabaceae</taxon>
        <taxon>Cannabis</taxon>
    </lineage>
</organism>
<evidence type="ECO:0000313" key="3">
    <source>
        <dbReference type="Proteomes" id="UP000596661"/>
    </source>
</evidence>